<keyword evidence="4" id="KW-0255">Endonuclease</keyword>
<dbReference type="InterPro" id="IPR050951">
    <property type="entry name" value="Retrovirus_Pol_polyprotein"/>
</dbReference>
<evidence type="ECO:0000256" key="4">
    <source>
        <dbReference type="ARBA" id="ARBA00022759"/>
    </source>
</evidence>
<evidence type="ECO:0000256" key="2">
    <source>
        <dbReference type="ARBA" id="ARBA00022695"/>
    </source>
</evidence>
<organism evidence="10 11">
    <name type="scientific">Nothobranchius furzeri</name>
    <name type="common">Turquoise killifish</name>
    <dbReference type="NCBI Taxonomy" id="105023"/>
    <lineage>
        <taxon>Eukaryota</taxon>
        <taxon>Metazoa</taxon>
        <taxon>Chordata</taxon>
        <taxon>Craniata</taxon>
        <taxon>Vertebrata</taxon>
        <taxon>Euteleostomi</taxon>
        <taxon>Actinopterygii</taxon>
        <taxon>Neopterygii</taxon>
        <taxon>Teleostei</taxon>
        <taxon>Neoteleostei</taxon>
        <taxon>Acanthomorphata</taxon>
        <taxon>Ovalentaria</taxon>
        <taxon>Atherinomorphae</taxon>
        <taxon>Cyprinodontiformes</taxon>
        <taxon>Nothobranchiidae</taxon>
        <taxon>Nothobranchius</taxon>
    </lineage>
</organism>
<sequence length="384" mass="44166">MLATWECEPCSLKQVKMDEVVSYYSCSLSRSERNYCVTMQELLAVVLTVRHFQPYLLGTKFKLRTDHASLTWLLNFKQPEGQVAKWLEIQQEYDFEIQHRPGRKHANADTLSWRPCLVTECHYCPRQEEREPDPVPAVAREKHQEPSAEAAEATEEQERELFFMEELKDQQEADPTLAEVRTWVRNAQRPEWPAVSSRGAELKNLHSQFGSLELHGNVLYQCWQAPGGGMDDLQLLVPRNLGAKVLYWVRGAAGMGHFSNSKTVRRLRRRFYWPGCRQDVEHHVHCCDVCTSQKGPTQRSPGLLQQYLVRAPMERVGVDILGPFPTTEAGNCYILVAMDYFTKWPEAYAMTDQSAASIAQRLVDEMFSRFGVPEELHSDKGGWE</sequence>
<dbReference type="InterPro" id="IPR043502">
    <property type="entry name" value="DNA/RNA_pol_sf"/>
</dbReference>
<dbReference type="InterPro" id="IPR001584">
    <property type="entry name" value="Integrase_cat-core"/>
</dbReference>
<dbReference type="Proteomes" id="UP000694548">
    <property type="component" value="Chromosome sgr01"/>
</dbReference>
<dbReference type="InterPro" id="IPR041588">
    <property type="entry name" value="Integrase_H2C2"/>
</dbReference>
<dbReference type="Pfam" id="PF17917">
    <property type="entry name" value="RT_RNaseH"/>
    <property type="match status" value="1"/>
</dbReference>
<dbReference type="PANTHER" id="PTHR37984:SF5">
    <property type="entry name" value="PROTEIN NYNRIN-LIKE"/>
    <property type="match status" value="1"/>
</dbReference>
<evidence type="ECO:0000256" key="5">
    <source>
        <dbReference type="ARBA" id="ARBA00022801"/>
    </source>
</evidence>
<reference evidence="10" key="3">
    <citation type="submission" date="2025-09" db="UniProtKB">
        <authorList>
            <consortium name="Ensembl"/>
        </authorList>
    </citation>
    <scope>IDENTIFICATION</scope>
</reference>
<evidence type="ECO:0000256" key="3">
    <source>
        <dbReference type="ARBA" id="ARBA00022722"/>
    </source>
</evidence>
<dbReference type="InterPro" id="IPR041373">
    <property type="entry name" value="RT_RNaseH"/>
</dbReference>
<dbReference type="GO" id="GO:0004519">
    <property type="term" value="F:endonuclease activity"/>
    <property type="evidence" value="ECO:0007669"/>
    <property type="project" value="UniProtKB-KW"/>
</dbReference>
<evidence type="ECO:0000256" key="8">
    <source>
        <dbReference type="SAM" id="MobiDB-lite"/>
    </source>
</evidence>
<dbReference type="FunFam" id="1.10.340.70:FF:000001">
    <property type="entry name" value="Retrovirus-related Pol polyprotein from transposon gypsy-like Protein"/>
    <property type="match status" value="1"/>
</dbReference>
<keyword evidence="11" id="KW-1185">Reference proteome</keyword>
<evidence type="ECO:0000256" key="6">
    <source>
        <dbReference type="ARBA" id="ARBA00022918"/>
    </source>
</evidence>
<feature type="domain" description="Integrase catalytic" evidence="9">
    <location>
        <begin position="308"/>
        <end position="384"/>
    </location>
</feature>
<feature type="region of interest" description="Disordered" evidence="8">
    <location>
        <begin position="128"/>
        <end position="155"/>
    </location>
</feature>
<keyword evidence="5" id="KW-0378">Hydrolase</keyword>
<name>A0A8C6KDE8_NOTFU</name>
<evidence type="ECO:0000313" key="11">
    <source>
        <dbReference type="Proteomes" id="UP000694548"/>
    </source>
</evidence>
<dbReference type="PANTHER" id="PTHR37984">
    <property type="entry name" value="PROTEIN CBG26694"/>
    <property type="match status" value="1"/>
</dbReference>
<dbReference type="GO" id="GO:0003676">
    <property type="term" value="F:nucleic acid binding"/>
    <property type="evidence" value="ECO:0007669"/>
    <property type="project" value="InterPro"/>
</dbReference>
<dbReference type="GO" id="GO:0016787">
    <property type="term" value="F:hydrolase activity"/>
    <property type="evidence" value="ECO:0007669"/>
    <property type="project" value="UniProtKB-KW"/>
</dbReference>
<dbReference type="Gene3D" id="1.10.340.70">
    <property type="match status" value="1"/>
</dbReference>
<dbReference type="PROSITE" id="PS50994">
    <property type="entry name" value="INTEGRASE"/>
    <property type="match status" value="1"/>
</dbReference>
<dbReference type="GeneTree" id="ENSGT00940000175139"/>
<dbReference type="SUPFAM" id="SSF53098">
    <property type="entry name" value="Ribonuclease H-like"/>
    <property type="match status" value="1"/>
</dbReference>
<dbReference type="Pfam" id="PF17921">
    <property type="entry name" value="Integrase_H2C2"/>
    <property type="match status" value="1"/>
</dbReference>
<keyword evidence="6" id="KW-0695">RNA-directed DNA polymerase</keyword>
<dbReference type="Gene3D" id="3.30.420.10">
    <property type="entry name" value="Ribonuclease H-like superfamily/Ribonuclease H"/>
    <property type="match status" value="1"/>
</dbReference>
<evidence type="ECO:0000313" key="10">
    <source>
        <dbReference type="Ensembl" id="ENSNFUP00015003912.1"/>
    </source>
</evidence>
<dbReference type="Pfam" id="PF00665">
    <property type="entry name" value="rve"/>
    <property type="match status" value="1"/>
</dbReference>
<evidence type="ECO:0000259" key="9">
    <source>
        <dbReference type="PROSITE" id="PS50994"/>
    </source>
</evidence>
<proteinExistence type="predicted"/>
<dbReference type="GO" id="GO:0003964">
    <property type="term" value="F:RNA-directed DNA polymerase activity"/>
    <property type="evidence" value="ECO:0007669"/>
    <property type="project" value="UniProtKB-KW"/>
</dbReference>
<keyword evidence="2" id="KW-0548">Nucleotidyltransferase</keyword>
<dbReference type="InterPro" id="IPR012337">
    <property type="entry name" value="RNaseH-like_sf"/>
</dbReference>
<dbReference type="CDD" id="cd09274">
    <property type="entry name" value="RNase_HI_RT_Ty3"/>
    <property type="match status" value="1"/>
</dbReference>
<keyword evidence="3" id="KW-0540">Nuclease</keyword>
<evidence type="ECO:0000256" key="1">
    <source>
        <dbReference type="ARBA" id="ARBA00022679"/>
    </source>
</evidence>
<feature type="compositionally biased region" description="Basic and acidic residues" evidence="8">
    <location>
        <begin position="128"/>
        <end position="146"/>
    </location>
</feature>
<reference evidence="10" key="1">
    <citation type="submission" date="2014-08" db="EMBL/GenBank/DDBJ databases">
        <authorList>
            <person name="Senf B."/>
            <person name="Petzold A."/>
            <person name="Downie B.R."/>
            <person name="Koch P."/>
            <person name="Platzer M."/>
        </authorList>
    </citation>
    <scope>NUCLEOTIDE SEQUENCE [LARGE SCALE GENOMIC DNA]</scope>
    <source>
        <strain evidence="10">GRZ</strain>
    </source>
</reference>
<evidence type="ECO:0000256" key="7">
    <source>
        <dbReference type="ARBA" id="ARBA00039658"/>
    </source>
</evidence>
<dbReference type="SUPFAM" id="SSF56672">
    <property type="entry name" value="DNA/RNA polymerases"/>
    <property type="match status" value="1"/>
</dbReference>
<keyword evidence="1" id="KW-0808">Transferase</keyword>
<dbReference type="AlphaFoldDB" id="A0A8C6KDE8"/>
<protein>
    <recommendedName>
        <fullName evidence="7">Gypsy retrotransposon integrase-like protein 1</fullName>
    </recommendedName>
</protein>
<dbReference type="InterPro" id="IPR036397">
    <property type="entry name" value="RNaseH_sf"/>
</dbReference>
<accession>A0A8C6KDE8</accession>
<reference evidence="10" key="2">
    <citation type="submission" date="2025-08" db="UniProtKB">
        <authorList>
            <consortium name="Ensembl"/>
        </authorList>
    </citation>
    <scope>IDENTIFICATION</scope>
</reference>
<dbReference type="GO" id="GO:0015074">
    <property type="term" value="P:DNA integration"/>
    <property type="evidence" value="ECO:0007669"/>
    <property type="project" value="InterPro"/>
</dbReference>
<dbReference type="Ensembl" id="ENSNFUT00015004136.1">
    <property type="protein sequence ID" value="ENSNFUP00015003912.1"/>
    <property type="gene ID" value="ENSNFUG00015001982.1"/>
</dbReference>